<organism evidence="4 5">
    <name type="scientific">Albimonas donghaensis</name>
    <dbReference type="NCBI Taxonomy" id="356660"/>
    <lineage>
        <taxon>Bacteria</taxon>
        <taxon>Pseudomonadati</taxon>
        <taxon>Pseudomonadota</taxon>
        <taxon>Alphaproteobacteria</taxon>
        <taxon>Rhodobacterales</taxon>
        <taxon>Paracoccaceae</taxon>
        <taxon>Albimonas</taxon>
    </lineage>
</organism>
<gene>
    <name evidence="4" type="ORF">SAMN05444336_10278</name>
</gene>
<dbReference type="AlphaFoldDB" id="A0A1H2VJA4"/>
<dbReference type="Proteomes" id="UP000199118">
    <property type="component" value="Unassembled WGS sequence"/>
</dbReference>
<sequence length="346" mass="37143">MTDTFKTSRRALLAGGGAAALAAPALIGPAIAKGEVNWRVQAVWPKASSSFGGSLQVLADMLAEQTDGRFTWELFGAGEFAKGPEIYDIVRKGVVQAGTSSASYMGQIATTSAFAYGIPGTLNDYWQVGHYNKNLGIEALMSSETEEDGVIYKAEKSYPTELVLSKEINSAADFASLKVRSSGALLDYLSAAGASASYIPGSELYQALSSGVVDGAHWGAAVGAKTMSLWEVCKYQMHPPLAFTSDCWVFNADAVEDLPDDLRLILMSLIETRYYARTAEYQLLETLAIEEGKAEQGVEVRQWPDDVQEIFVKASAQILEAEGNKSEKAAKAADTLKEFMGQLGIV</sequence>
<dbReference type="OrthoDB" id="9769667at2"/>
<keyword evidence="2" id="KW-0732">Signal</keyword>
<dbReference type="NCBIfam" id="NF037995">
    <property type="entry name" value="TRAP_S1"/>
    <property type="match status" value="1"/>
</dbReference>
<evidence type="ECO:0000256" key="2">
    <source>
        <dbReference type="ARBA" id="ARBA00022729"/>
    </source>
</evidence>
<keyword evidence="5" id="KW-1185">Reference proteome</keyword>
<name>A0A1H2VJA4_9RHOB</name>
<dbReference type="Pfam" id="PF03480">
    <property type="entry name" value="DctP"/>
    <property type="match status" value="1"/>
</dbReference>
<evidence type="ECO:0000313" key="5">
    <source>
        <dbReference type="Proteomes" id="UP000199118"/>
    </source>
</evidence>
<evidence type="ECO:0000313" key="4">
    <source>
        <dbReference type="EMBL" id="SDW68024.1"/>
    </source>
</evidence>
<dbReference type="PROSITE" id="PS51318">
    <property type="entry name" value="TAT"/>
    <property type="match status" value="1"/>
</dbReference>
<dbReference type="GO" id="GO:0042597">
    <property type="term" value="C:periplasmic space"/>
    <property type="evidence" value="ECO:0007669"/>
    <property type="project" value="UniProtKB-SubCell"/>
</dbReference>
<dbReference type="STRING" id="356660.SAMN05444336_10278"/>
<evidence type="ECO:0000256" key="3">
    <source>
        <dbReference type="ARBA" id="ARBA00022764"/>
    </source>
</evidence>
<keyword evidence="3" id="KW-0574">Periplasm</keyword>
<comment type="subcellular location">
    <subcellularLocation>
        <location evidence="1">Periplasm</location>
    </subcellularLocation>
</comment>
<dbReference type="PANTHER" id="PTHR33376:SF5">
    <property type="entry name" value="EXTRACYTOPLASMIC SOLUTE RECEPTOR PROTEIN"/>
    <property type="match status" value="1"/>
</dbReference>
<dbReference type="Gene3D" id="3.40.190.170">
    <property type="entry name" value="Bacterial extracellular solute-binding protein, family 7"/>
    <property type="match status" value="1"/>
</dbReference>
<accession>A0A1H2VJA4</accession>
<dbReference type="InterPro" id="IPR018389">
    <property type="entry name" value="DctP_fam"/>
</dbReference>
<proteinExistence type="predicted"/>
<dbReference type="RefSeq" id="WP_092680364.1">
    <property type="nucleotide sequence ID" value="NZ_FNMZ01000002.1"/>
</dbReference>
<dbReference type="EMBL" id="FNMZ01000002">
    <property type="protein sequence ID" value="SDW68024.1"/>
    <property type="molecule type" value="Genomic_DNA"/>
</dbReference>
<reference evidence="4 5" key="1">
    <citation type="submission" date="2016-10" db="EMBL/GenBank/DDBJ databases">
        <authorList>
            <person name="de Groot N.N."/>
        </authorList>
    </citation>
    <scope>NUCLEOTIDE SEQUENCE [LARGE SCALE GENOMIC DNA]</scope>
    <source>
        <strain evidence="4 5">DSM 17890</strain>
    </source>
</reference>
<dbReference type="GO" id="GO:0055085">
    <property type="term" value="P:transmembrane transport"/>
    <property type="evidence" value="ECO:0007669"/>
    <property type="project" value="InterPro"/>
</dbReference>
<dbReference type="InterPro" id="IPR038404">
    <property type="entry name" value="TRAP_DctP_sf"/>
</dbReference>
<dbReference type="InterPro" id="IPR006311">
    <property type="entry name" value="TAT_signal"/>
</dbReference>
<dbReference type="PANTHER" id="PTHR33376">
    <property type="match status" value="1"/>
</dbReference>
<protein>
    <submittedName>
        <fullName evidence="4">TRAP-type mannitol/chloroaromatic compound transport system, substrate-binding protein</fullName>
    </submittedName>
</protein>
<evidence type="ECO:0000256" key="1">
    <source>
        <dbReference type="ARBA" id="ARBA00004418"/>
    </source>
</evidence>